<evidence type="ECO:0000313" key="4">
    <source>
        <dbReference type="Proteomes" id="UP000536179"/>
    </source>
</evidence>
<protein>
    <submittedName>
        <fullName evidence="3">Uncharacterized protein</fullName>
    </submittedName>
</protein>
<sequence>MHLSFYNFASSVIHLIPQNRLTNRLAPSPGNQFHLPGALICAAVIATATIPIANVNAETWTSLSGDRSIEAEMVGMWDNQVVLILPSGQRINVPINSFEASSRIQAGKIADRLQREREALTEEIKRIAAIEAAPAPEPIPSPENAPAYSPPSADMGPQEAFDAIAQQIRNGHFVVIYDALPPKYRSQIDELAQLTSNKLEPQGLADSLNQIHRLADLIVTRQNWIRTHHRLHDPASDADDLSPIGEAFNKLVLPMAGLLRTALLADEVLLDRIRSEGFGRWLHERDEVIAPYLAVLMDSYSSPSMQWSLLKTKDDTAILEKPIPQTSERNPSRSNSSQSRKIALTKVDGYWIPSAIAEGFDEWFQQRTEELQAVEDASMSVSQWLGGQSVSVPTSPTRPTRNSGSGYDQYGDRSQYDNRSEYDEMEYMEDEFGGSSYPGGPSGYPDDDMYGSSGSAKPKMIEPPAITAEMIGSVLQSVGGFVSMTAPLEQATDAASFHRAVDQITGSIEGVLSMASGW</sequence>
<dbReference type="RefSeq" id="WP_184309533.1">
    <property type="nucleotide sequence ID" value="NZ_JACHXU010000035.1"/>
</dbReference>
<feature type="compositionally biased region" description="Polar residues" evidence="2">
    <location>
        <begin position="385"/>
        <end position="406"/>
    </location>
</feature>
<keyword evidence="4" id="KW-1185">Reference proteome</keyword>
<evidence type="ECO:0000256" key="2">
    <source>
        <dbReference type="SAM" id="MobiDB-lite"/>
    </source>
</evidence>
<proteinExistence type="predicted"/>
<gene>
    <name evidence="3" type="ORF">FHS27_006157</name>
</gene>
<feature type="region of interest" description="Disordered" evidence="2">
    <location>
        <begin position="385"/>
        <end position="416"/>
    </location>
</feature>
<evidence type="ECO:0000313" key="3">
    <source>
        <dbReference type="EMBL" id="MBB3210310.1"/>
    </source>
</evidence>
<dbReference type="Proteomes" id="UP000536179">
    <property type="component" value="Unassembled WGS sequence"/>
</dbReference>
<accession>A0A7W5H9N9</accession>
<organism evidence="3 4">
    <name type="scientific">Aporhodopirellula rubra</name>
    <dbReference type="NCBI Taxonomy" id="980271"/>
    <lineage>
        <taxon>Bacteria</taxon>
        <taxon>Pseudomonadati</taxon>
        <taxon>Planctomycetota</taxon>
        <taxon>Planctomycetia</taxon>
        <taxon>Pirellulales</taxon>
        <taxon>Pirellulaceae</taxon>
        <taxon>Aporhodopirellula</taxon>
    </lineage>
</organism>
<feature type="compositionally biased region" description="Low complexity" evidence="2">
    <location>
        <begin position="327"/>
        <end position="340"/>
    </location>
</feature>
<feature type="region of interest" description="Disordered" evidence="2">
    <location>
        <begin position="133"/>
        <end position="155"/>
    </location>
</feature>
<dbReference type="EMBL" id="JACHXU010000035">
    <property type="protein sequence ID" value="MBB3210310.1"/>
    <property type="molecule type" value="Genomic_DNA"/>
</dbReference>
<dbReference type="AlphaFoldDB" id="A0A7W5H9N9"/>
<name>A0A7W5H9N9_9BACT</name>
<feature type="region of interest" description="Disordered" evidence="2">
    <location>
        <begin position="321"/>
        <end position="340"/>
    </location>
</feature>
<evidence type="ECO:0000256" key="1">
    <source>
        <dbReference type="SAM" id="Coils"/>
    </source>
</evidence>
<keyword evidence="1" id="KW-0175">Coiled coil</keyword>
<reference evidence="3 4" key="1">
    <citation type="submission" date="2020-08" db="EMBL/GenBank/DDBJ databases">
        <title>Genomic Encyclopedia of Type Strains, Phase III (KMG-III): the genomes of soil and plant-associated and newly described type strains.</title>
        <authorList>
            <person name="Whitman W."/>
        </authorList>
    </citation>
    <scope>NUCLEOTIDE SEQUENCE [LARGE SCALE GENOMIC DNA]</scope>
    <source>
        <strain evidence="3 4">CECT 8075</strain>
    </source>
</reference>
<comment type="caution">
    <text evidence="3">The sequence shown here is derived from an EMBL/GenBank/DDBJ whole genome shotgun (WGS) entry which is preliminary data.</text>
</comment>
<dbReference type="Gene3D" id="2.30.30.700">
    <property type="entry name" value="SLA1 homology domain 1"/>
    <property type="match status" value="1"/>
</dbReference>
<feature type="coiled-coil region" evidence="1">
    <location>
        <begin position="103"/>
        <end position="133"/>
    </location>
</feature>